<dbReference type="PANTHER" id="PTHR37291:SF1">
    <property type="entry name" value="TYPE IV METHYL-DIRECTED RESTRICTION ENZYME ECOKMCRB SUBUNIT"/>
    <property type="match status" value="1"/>
</dbReference>
<dbReference type="InterPro" id="IPR052934">
    <property type="entry name" value="Methyl-DNA_Rec/Restrict_Enz"/>
</dbReference>
<feature type="region of interest" description="Disordered" evidence="1">
    <location>
        <begin position="270"/>
        <end position="290"/>
    </location>
</feature>
<dbReference type="Proteomes" id="UP000244093">
    <property type="component" value="Unassembled WGS sequence"/>
</dbReference>
<dbReference type="InterPro" id="IPR027417">
    <property type="entry name" value="P-loop_NTPase"/>
</dbReference>
<dbReference type="AlphaFoldDB" id="A0A2R7Y8S0"/>
<dbReference type="EMBL" id="NBVN01000001">
    <property type="protein sequence ID" value="PUA33938.1"/>
    <property type="molecule type" value="Genomic_DNA"/>
</dbReference>
<evidence type="ECO:0000313" key="3">
    <source>
        <dbReference type="EMBL" id="PUA33938.1"/>
    </source>
</evidence>
<comment type="caution">
    <text evidence="3">The sequence shown here is derived from an EMBL/GenBank/DDBJ whole genome shotgun (WGS) entry which is preliminary data.</text>
</comment>
<protein>
    <recommendedName>
        <fullName evidence="2">AAA+ ATPase domain-containing protein</fullName>
    </recommendedName>
</protein>
<organism evidence="3 4">
    <name type="scientific">Zestosphaera tikiterensis</name>
    <dbReference type="NCBI Taxonomy" id="1973259"/>
    <lineage>
        <taxon>Archaea</taxon>
        <taxon>Thermoproteota</taxon>
        <taxon>Thermoprotei</taxon>
        <taxon>Desulfurococcales</taxon>
        <taxon>Desulfurococcaceae</taxon>
        <taxon>Zestosphaera</taxon>
    </lineage>
</organism>
<dbReference type="GO" id="GO:0016887">
    <property type="term" value="F:ATP hydrolysis activity"/>
    <property type="evidence" value="ECO:0007669"/>
    <property type="project" value="InterPro"/>
</dbReference>
<dbReference type="InterPro" id="IPR011704">
    <property type="entry name" value="ATPase_dyneun-rel_AAA"/>
</dbReference>
<feature type="domain" description="AAA+ ATPase" evidence="2">
    <location>
        <begin position="193"/>
        <end position="418"/>
    </location>
</feature>
<dbReference type="Pfam" id="PF07728">
    <property type="entry name" value="AAA_5"/>
    <property type="match status" value="1"/>
</dbReference>
<sequence length="566" mass="64615">MASTIIMEVGHLVELMDKCKKYYVEITGAPYPGHIGKCLWSPKDSQWRSMTKLEPGDCIIHYITSKALNQELRGRFIGFSKVKQKCTELSKNELRDKLKNMGIWSNDYESFANKWLKNFEFYFFVVLGDFKEFREKVPLEKIPDYKPPQSYIAPLDSEVAEMIIRMGYEEPEESEKLAVEDGLVDFINGLLDAGLNVLLVGPPGTGKTTLAKMVTEKRGFEPYYVVATAHWSRYDLIGGVTLESGSVKWRSGYLLRALVRHIENREKYGRSGKSQGEVARNLSGQDASTGGNNGMKYKGAYLIIDEVNRADVDKAFGEFFLIFSSHNPYERIIPLDLVNEINEYVENGRADEVAKKFIEFAIGQNKKLEKSEDGTGYRVPEDFRIIVTMNFVDARNLFTVGEAFARRFAIVEVNPPSDIDKLLGKIYKNLKEELERNNELSTNENIDEVLEKVKELINDKLRVLYTKCGKPVDEKAEGESRSRLSGALVTISPASLYLAAKTFAAYYVRLNKEDRKRFEKDKDRVDNVLRMCVEAALPLSRLWNESVRRQVEGLMKCVFEQQGQKD</sequence>
<evidence type="ECO:0000256" key="1">
    <source>
        <dbReference type="SAM" id="MobiDB-lite"/>
    </source>
</evidence>
<evidence type="ECO:0000313" key="4">
    <source>
        <dbReference type="Proteomes" id="UP000244093"/>
    </source>
</evidence>
<dbReference type="Gene3D" id="3.40.50.300">
    <property type="entry name" value="P-loop containing nucleotide triphosphate hydrolases"/>
    <property type="match status" value="1"/>
</dbReference>
<accession>A0A2R7Y8S0</accession>
<dbReference type="GO" id="GO:0005524">
    <property type="term" value="F:ATP binding"/>
    <property type="evidence" value="ECO:0007669"/>
    <property type="project" value="InterPro"/>
</dbReference>
<proteinExistence type="predicted"/>
<dbReference type="PANTHER" id="PTHR37291">
    <property type="entry name" value="5-METHYLCYTOSINE-SPECIFIC RESTRICTION ENZYME B"/>
    <property type="match status" value="1"/>
</dbReference>
<name>A0A2R7Y8S0_9CREN</name>
<dbReference type="SUPFAM" id="SSF52540">
    <property type="entry name" value="P-loop containing nucleoside triphosphate hydrolases"/>
    <property type="match status" value="2"/>
</dbReference>
<evidence type="ECO:0000259" key="2">
    <source>
        <dbReference type="SMART" id="SM00382"/>
    </source>
</evidence>
<gene>
    <name evidence="3" type="ORF">B7O98_00525</name>
</gene>
<dbReference type="InterPro" id="IPR003593">
    <property type="entry name" value="AAA+_ATPase"/>
</dbReference>
<dbReference type="SMART" id="SM00382">
    <property type="entry name" value="AAA"/>
    <property type="match status" value="1"/>
</dbReference>
<reference evidence="3 4" key="1">
    <citation type="journal article" date="2018" name="Syst. Appl. Microbiol.">
        <title>A new symbiotic nanoarchaeote (Candidatus Nanoclepta minutus) and its host (Zestosphaera tikiterensis gen. nov., sp. nov.) from a New Zealand hot spring.</title>
        <authorList>
            <person name="St John E."/>
            <person name="Liu Y."/>
            <person name="Podar M."/>
            <person name="Stott M.B."/>
            <person name="Meneghin J."/>
            <person name="Chen Z."/>
            <person name="Lagutin K."/>
            <person name="Mitchell K."/>
            <person name="Reysenbach A.L."/>
        </authorList>
    </citation>
    <scope>NUCLEOTIDE SEQUENCE [LARGE SCALE GENOMIC DNA]</scope>
    <source>
        <strain evidence="3">NZ3</strain>
    </source>
</reference>